<dbReference type="GO" id="GO:0012507">
    <property type="term" value="C:ER to Golgi transport vesicle membrane"/>
    <property type="evidence" value="ECO:0007669"/>
    <property type="project" value="TreeGrafter"/>
</dbReference>
<dbReference type="STRING" id="133385.A0A2T9YPR1"/>
<evidence type="ECO:0000313" key="7">
    <source>
        <dbReference type="Proteomes" id="UP000245383"/>
    </source>
</evidence>
<dbReference type="OrthoDB" id="198977at2759"/>
<dbReference type="Pfam" id="PF18770">
    <property type="entry name" value="Arm_vescicular"/>
    <property type="match status" value="1"/>
</dbReference>
<dbReference type="Proteomes" id="UP000245383">
    <property type="component" value="Unassembled WGS sequence"/>
</dbReference>
<dbReference type="InterPro" id="IPR011989">
    <property type="entry name" value="ARM-like"/>
</dbReference>
<dbReference type="InterPro" id="IPR041209">
    <property type="entry name" value="P115_Arm_rpt"/>
</dbReference>
<dbReference type="GO" id="GO:0006886">
    <property type="term" value="P:intracellular protein transport"/>
    <property type="evidence" value="ECO:0007669"/>
    <property type="project" value="InterPro"/>
</dbReference>
<dbReference type="GO" id="GO:0005795">
    <property type="term" value="C:Golgi stack"/>
    <property type="evidence" value="ECO:0007669"/>
    <property type="project" value="TreeGrafter"/>
</dbReference>
<organism evidence="6 7">
    <name type="scientific">Smittium simulii</name>
    <dbReference type="NCBI Taxonomy" id="133385"/>
    <lineage>
        <taxon>Eukaryota</taxon>
        <taxon>Fungi</taxon>
        <taxon>Fungi incertae sedis</taxon>
        <taxon>Zoopagomycota</taxon>
        <taxon>Kickxellomycotina</taxon>
        <taxon>Harpellomycetes</taxon>
        <taxon>Harpellales</taxon>
        <taxon>Legeriomycetaceae</taxon>
        <taxon>Smittium</taxon>
    </lineage>
</organism>
<dbReference type="Gene3D" id="1.25.10.10">
    <property type="entry name" value="Leucine-rich Repeat Variant"/>
    <property type="match status" value="1"/>
</dbReference>
<comment type="caution">
    <text evidence="6">The sequence shown here is derived from an EMBL/GenBank/DDBJ whole genome shotgun (WGS) entry which is preliminary data.</text>
</comment>
<dbReference type="EMBL" id="MBFR01000096">
    <property type="protein sequence ID" value="PVU94281.1"/>
    <property type="molecule type" value="Genomic_DNA"/>
</dbReference>
<accession>A0A2T9YPR1</accession>
<dbReference type="GO" id="GO:0048280">
    <property type="term" value="P:vesicle fusion with Golgi apparatus"/>
    <property type="evidence" value="ECO:0007669"/>
    <property type="project" value="InterPro"/>
</dbReference>
<evidence type="ECO:0000259" key="5">
    <source>
        <dbReference type="Pfam" id="PF04869"/>
    </source>
</evidence>
<dbReference type="SMART" id="SM00185">
    <property type="entry name" value="ARM"/>
    <property type="match status" value="2"/>
</dbReference>
<dbReference type="InterPro" id="IPR000225">
    <property type="entry name" value="Armadillo"/>
</dbReference>
<feature type="compositionally biased region" description="Polar residues" evidence="4">
    <location>
        <begin position="701"/>
        <end position="712"/>
    </location>
</feature>
<keyword evidence="7" id="KW-1185">Reference proteome</keyword>
<dbReference type="InterPro" id="IPR024095">
    <property type="entry name" value="Vesicle_P115"/>
</dbReference>
<dbReference type="GO" id="GO:0005783">
    <property type="term" value="C:endoplasmic reticulum"/>
    <property type="evidence" value="ECO:0007669"/>
    <property type="project" value="TreeGrafter"/>
</dbReference>
<dbReference type="PANTHER" id="PTHR10013">
    <property type="entry name" value="GENERAL VESICULAR TRANSPORT FACTOR P115"/>
    <property type="match status" value="1"/>
</dbReference>
<gene>
    <name evidence="6" type="ORF">BB561_002661</name>
</gene>
<evidence type="ECO:0000256" key="4">
    <source>
        <dbReference type="SAM" id="MobiDB-lite"/>
    </source>
</evidence>
<feature type="domain" description="Vesicle tethering protein Uso1/P115-like head" evidence="5">
    <location>
        <begin position="345"/>
        <end position="691"/>
    </location>
</feature>
<sequence>MNFISRGYSALVGEGRSQQDPEQAIQTLVDRVYTSTLIEDKRAAVLSLKGLSREYKHIVGKEALKALMDCLQEEAEDPIMIKALLETLNNLIISDPNDAPENLSNYYAREIVESEAHISKLLELIGDPDFYVRYNALQQIGILFSHLSDLLLSKILTSPAGVGRLVDLLTDSREIVRNEGVQLLIQMTERNTDIQKILAFENSFEKLFNIILDEGGADGNIIVQDCLQLLYNLLFCNPSNQKYFRETMCISKLPELVAFQPENNDITDYNSDGNWREQQIDNMSLILKIIRILVQPDNVDTSVNQNIMQQCGIVSPLLQLSLSIETPCSVRSIALCAIGDIIQSNQKNQSLFQRIIITAQLENDYLDDPESGGYQNQTLSTKKNVPEPAVLVITRLAVAVCPTSILEEYYYSLRDSAAYLVKSYLKDNPDARISIAATFRPPPTDELSENSEFNHSVGSLLISVMTLPFEGLHSSQAVRVWHAISLFSILIYDDDTCKQLALKTQVEKYAESFDVELISALVSQTILSFNNSEKNIDSTHHQLAPANKSEESNFLCTQFLAMLCIWAFGSPESVSNILKHKEFVTFLLEIIAEQAHKKSILCGVASFLFGIFYQFNTHPTTPISFDELYLFISKRIGVDNLVLNLTKLNDSQEIHNAYSDNYENLSWKDSVSIPVHFDLPFASLLRNSVNQTKSILRKTPDSIQKQNNSKVNANHRKESDSKKKHHKNKKSINGDLNHAKKQENSDEINNLKNVNIELERSLKNLSLEAKNSTQQVEILQKDLKENKESYEKQLNDIQLQLTQANKIILELQEVNDKNADSAQKEAITIIADHDPNIVKNLEERLSVMEKEQEDLLTLLAEQDSLCKDYRSQLRSLGQDIPQSDPED</sequence>
<dbReference type="GO" id="GO:0048211">
    <property type="term" value="P:Golgi vesicle docking"/>
    <property type="evidence" value="ECO:0007669"/>
    <property type="project" value="TreeGrafter"/>
</dbReference>
<dbReference type="SUPFAM" id="SSF48371">
    <property type="entry name" value="ARM repeat"/>
    <property type="match status" value="1"/>
</dbReference>
<evidence type="ECO:0000256" key="1">
    <source>
        <dbReference type="ARBA" id="ARBA00004555"/>
    </source>
</evidence>
<comment type="subcellular location">
    <subcellularLocation>
        <location evidence="1">Golgi apparatus</location>
    </subcellularLocation>
</comment>
<dbReference type="PANTHER" id="PTHR10013:SF0">
    <property type="entry name" value="GENERAL VESICULAR TRANSPORT FACTOR P115"/>
    <property type="match status" value="1"/>
</dbReference>
<dbReference type="GO" id="GO:0000139">
    <property type="term" value="C:Golgi membrane"/>
    <property type="evidence" value="ECO:0007669"/>
    <property type="project" value="InterPro"/>
</dbReference>
<dbReference type="InterPro" id="IPR006953">
    <property type="entry name" value="Vesicle_Uso1_P115_head"/>
</dbReference>
<dbReference type="GO" id="GO:0006888">
    <property type="term" value="P:endoplasmic reticulum to Golgi vesicle-mediated transport"/>
    <property type="evidence" value="ECO:0007669"/>
    <property type="project" value="TreeGrafter"/>
</dbReference>
<dbReference type="Pfam" id="PF04869">
    <property type="entry name" value="Uso1_p115_head"/>
    <property type="match status" value="1"/>
</dbReference>
<proteinExistence type="predicted"/>
<keyword evidence="3" id="KW-0175">Coiled coil</keyword>
<feature type="region of interest" description="Disordered" evidence="4">
    <location>
        <begin position="696"/>
        <end position="747"/>
    </location>
</feature>
<name>A0A2T9YPR1_9FUNG</name>
<dbReference type="InterPro" id="IPR016024">
    <property type="entry name" value="ARM-type_fold"/>
</dbReference>
<protein>
    <recommendedName>
        <fullName evidence="5">Vesicle tethering protein Uso1/P115-like head domain-containing protein</fullName>
    </recommendedName>
</protein>
<dbReference type="AlphaFoldDB" id="A0A2T9YPR1"/>
<keyword evidence="2" id="KW-0333">Golgi apparatus</keyword>
<evidence type="ECO:0000256" key="2">
    <source>
        <dbReference type="ARBA" id="ARBA00023034"/>
    </source>
</evidence>
<evidence type="ECO:0000256" key="3">
    <source>
        <dbReference type="ARBA" id="ARBA00023054"/>
    </source>
</evidence>
<evidence type="ECO:0000313" key="6">
    <source>
        <dbReference type="EMBL" id="PVU94281.1"/>
    </source>
</evidence>
<reference evidence="6 7" key="1">
    <citation type="journal article" date="2018" name="MBio">
        <title>Comparative Genomics Reveals the Core Gene Toolbox for the Fungus-Insect Symbiosis.</title>
        <authorList>
            <person name="Wang Y."/>
            <person name="Stata M."/>
            <person name="Wang W."/>
            <person name="Stajich J.E."/>
            <person name="White M.M."/>
            <person name="Moncalvo J.M."/>
        </authorList>
    </citation>
    <scope>NUCLEOTIDE SEQUENCE [LARGE SCALE GENOMIC DNA]</scope>
    <source>
        <strain evidence="6 7">SWE-8-4</strain>
    </source>
</reference>